<dbReference type="Gene3D" id="3.90.550.10">
    <property type="entry name" value="Spore Coat Polysaccharide Biosynthesis Protein SpsA, Chain A"/>
    <property type="match status" value="1"/>
</dbReference>
<keyword evidence="5" id="KW-1133">Transmembrane helix</keyword>
<evidence type="ECO:0000259" key="6">
    <source>
        <dbReference type="Pfam" id="PF09258"/>
    </source>
</evidence>
<keyword evidence="2" id="KW-0808">Transferase</keyword>
<dbReference type="Pfam" id="PF09258">
    <property type="entry name" value="Glyco_transf_64"/>
    <property type="match status" value="1"/>
</dbReference>
<evidence type="ECO:0000256" key="5">
    <source>
        <dbReference type="SAM" id="Phobius"/>
    </source>
</evidence>
<dbReference type="InterPro" id="IPR004263">
    <property type="entry name" value="Exostosin"/>
</dbReference>
<dbReference type="Proteomes" id="UP000091967">
    <property type="component" value="Unassembled WGS sequence"/>
</dbReference>
<protein>
    <recommendedName>
        <fullName evidence="6">Glycosyl transferase 64 domain-containing protein</fullName>
    </recommendedName>
</protein>
<dbReference type="InterPro" id="IPR015338">
    <property type="entry name" value="GT64_dom"/>
</dbReference>
<dbReference type="GO" id="GO:0016757">
    <property type="term" value="F:glycosyltransferase activity"/>
    <property type="evidence" value="ECO:0007669"/>
    <property type="project" value="InterPro"/>
</dbReference>
<keyword evidence="3 5" id="KW-0472">Membrane</keyword>
<organism evidence="7 8">
    <name type="scientific">Fusarium poae</name>
    <dbReference type="NCBI Taxonomy" id="36050"/>
    <lineage>
        <taxon>Eukaryota</taxon>
        <taxon>Fungi</taxon>
        <taxon>Dikarya</taxon>
        <taxon>Ascomycota</taxon>
        <taxon>Pezizomycotina</taxon>
        <taxon>Sordariomycetes</taxon>
        <taxon>Hypocreomycetidae</taxon>
        <taxon>Hypocreales</taxon>
        <taxon>Nectriaceae</taxon>
        <taxon>Fusarium</taxon>
    </lineage>
</organism>
<comment type="subcellular location">
    <subcellularLocation>
        <location evidence="1">Membrane</location>
    </subcellularLocation>
</comment>
<evidence type="ECO:0000256" key="4">
    <source>
        <dbReference type="ARBA" id="ARBA00023157"/>
    </source>
</evidence>
<reference evidence="7 8" key="1">
    <citation type="submission" date="2016-06" db="EMBL/GenBank/DDBJ databases">
        <title>Living apart together: crosstalk between the core and supernumerary genomes in a fungal plant pathogen.</title>
        <authorList>
            <person name="Vanheule A."/>
            <person name="Audenaert K."/>
            <person name="Warris S."/>
            <person name="Van De Geest H."/>
            <person name="Schijlen E."/>
            <person name="Hofte M."/>
            <person name="De Saeger S."/>
            <person name="Haesaert G."/>
            <person name="Waalwijk C."/>
            <person name="Van Der Lee T."/>
        </authorList>
    </citation>
    <scope>NUCLEOTIDE SEQUENCE [LARGE SCALE GENOMIC DNA]</scope>
    <source>
        <strain evidence="7 8">2516</strain>
    </source>
</reference>
<evidence type="ECO:0000313" key="8">
    <source>
        <dbReference type="Proteomes" id="UP000091967"/>
    </source>
</evidence>
<feature type="transmembrane region" description="Helical" evidence="5">
    <location>
        <begin position="47"/>
        <end position="69"/>
    </location>
</feature>
<evidence type="ECO:0000256" key="1">
    <source>
        <dbReference type="ARBA" id="ARBA00004370"/>
    </source>
</evidence>
<keyword evidence="8" id="KW-1185">Reference proteome</keyword>
<evidence type="ECO:0000313" key="7">
    <source>
        <dbReference type="EMBL" id="OBS16442.1"/>
    </source>
</evidence>
<dbReference type="AlphaFoldDB" id="A0A1B8A7H4"/>
<dbReference type="PANTHER" id="PTHR48261:SF2">
    <property type="entry name" value="ACETYLGLUCOSAMINYLTRANSFERASE"/>
    <property type="match status" value="1"/>
</dbReference>
<proteinExistence type="predicted"/>
<evidence type="ECO:0000256" key="3">
    <source>
        <dbReference type="ARBA" id="ARBA00023136"/>
    </source>
</evidence>
<gene>
    <name evidence="7" type="ORF">FPOA_12915</name>
</gene>
<keyword evidence="5" id="KW-0812">Transmembrane</keyword>
<accession>A0A1B8A7H4</accession>
<evidence type="ECO:0000256" key="2">
    <source>
        <dbReference type="ARBA" id="ARBA00022679"/>
    </source>
</evidence>
<feature type="domain" description="Glycosyl transferase 64" evidence="6">
    <location>
        <begin position="127"/>
        <end position="251"/>
    </location>
</feature>
<dbReference type="SUPFAM" id="SSF53448">
    <property type="entry name" value="Nucleotide-diphospho-sugar transferases"/>
    <property type="match status" value="1"/>
</dbReference>
<comment type="caution">
    <text evidence="7">The sequence shown here is derived from an EMBL/GenBank/DDBJ whole genome shotgun (WGS) entry which is preliminary data.</text>
</comment>
<dbReference type="PANTHER" id="PTHR48261">
    <property type="entry name" value="ACETYLGLUCOSAMINYLTRANSFERASE"/>
    <property type="match status" value="1"/>
</dbReference>
<dbReference type="EMBL" id="LYXU01000090">
    <property type="protein sequence ID" value="OBS16442.1"/>
    <property type="molecule type" value="Genomic_DNA"/>
</dbReference>
<name>A0A1B8A7H4_FUSPO</name>
<dbReference type="GO" id="GO:0016020">
    <property type="term" value="C:membrane"/>
    <property type="evidence" value="ECO:0007669"/>
    <property type="project" value="UniProtKB-SubCell"/>
</dbReference>
<dbReference type="InterPro" id="IPR029044">
    <property type="entry name" value="Nucleotide-diphossugar_trans"/>
</dbReference>
<keyword evidence="4" id="KW-1015">Disulfide bond</keyword>
<sequence length="268" mass="31018">MSRSSSEYGSSFRSRSNREDELKQMTMETCHNAAPYCGYTSQPRKKWMVLIMSIVGFIVCMTFASIYGLDYEGLREEEEMKEPMFADVRNLSTYTEEKSCGRRDEVANVTIWNDVVNKTSSLVEDMFTIAIQTYQRPVQLNKTIEHLTERKVPSLYEIVIVWNEVDVDPPADYMSKHGVLVRYRKSEKNSLNQKFLPDPLYRTQGILLSDDDWNYNATGDLEYVFQQWRRAGMHRLTGAFGRCWGNNEVTDTPIYDYKCAAGTATAWS</sequence>